<dbReference type="EMBL" id="JAODUO010000151">
    <property type="protein sequence ID" value="KAK2187885.1"/>
    <property type="molecule type" value="Genomic_DNA"/>
</dbReference>
<reference evidence="9" key="1">
    <citation type="journal article" date="2023" name="Mol. Biol. Evol.">
        <title>Third-Generation Sequencing Reveals the Adaptive Role of the Epigenome in Three Deep-Sea Polychaetes.</title>
        <authorList>
            <person name="Perez M."/>
            <person name="Aroh O."/>
            <person name="Sun Y."/>
            <person name="Lan Y."/>
            <person name="Juniper S.K."/>
            <person name="Young C.R."/>
            <person name="Angers B."/>
            <person name="Qian P.Y."/>
        </authorList>
    </citation>
    <scope>NUCLEOTIDE SEQUENCE</scope>
    <source>
        <strain evidence="9">R07B-5</strain>
    </source>
</reference>
<comment type="caution">
    <text evidence="9">The sequence shown here is derived from an EMBL/GenBank/DDBJ whole genome shotgun (WGS) entry which is preliminary data.</text>
</comment>
<evidence type="ECO:0000256" key="3">
    <source>
        <dbReference type="ARBA" id="ARBA00022723"/>
    </source>
</evidence>
<keyword evidence="2" id="KW-0808">Transferase</keyword>
<feature type="domain" description="Mind bomb SH3 repeat" evidence="8">
    <location>
        <begin position="155"/>
        <end position="215"/>
    </location>
</feature>
<keyword evidence="7" id="KW-0862">Zinc</keyword>
<keyword evidence="5" id="KW-0863">Zinc-finger</keyword>
<evidence type="ECO:0000256" key="7">
    <source>
        <dbReference type="ARBA" id="ARBA00022833"/>
    </source>
</evidence>
<evidence type="ECO:0000256" key="1">
    <source>
        <dbReference type="ARBA" id="ARBA00004906"/>
    </source>
</evidence>
<comment type="pathway">
    <text evidence="1">Protein modification; protein ubiquitination.</text>
</comment>
<keyword evidence="6" id="KW-0833">Ubl conjugation pathway</keyword>
<dbReference type="GO" id="GO:0005737">
    <property type="term" value="C:cytoplasm"/>
    <property type="evidence" value="ECO:0007669"/>
    <property type="project" value="TreeGrafter"/>
</dbReference>
<evidence type="ECO:0000256" key="4">
    <source>
        <dbReference type="ARBA" id="ARBA00022737"/>
    </source>
</evidence>
<evidence type="ECO:0000256" key="5">
    <source>
        <dbReference type="ARBA" id="ARBA00022771"/>
    </source>
</evidence>
<dbReference type="InterPro" id="IPR040847">
    <property type="entry name" value="SH3_15"/>
</dbReference>
<dbReference type="AlphaFoldDB" id="A0AAD9P4B3"/>
<dbReference type="GO" id="GO:0008270">
    <property type="term" value="F:zinc ion binding"/>
    <property type="evidence" value="ECO:0007669"/>
    <property type="project" value="UniProtKB-KW"/>
</dbReference>
<gene>
    <name evidence="9" type="ORF">NP493_151g01033</name>
</gene>
<dbReference type="GO" id="GO:0016567">
    <property type="term" value="P:protein ubiquitination"/>
    <property type="evidence" value="ECO:0007669"/>
    <property type="project" value="TreeGrafter"/>
</dbReference>
<protein>
    <recommendedName>
        <fullName evidence="8">Mind bomb SH3 repeat domain-containing protein</fullName>
    </recommendedName>
</protein>
<evidence type="ECO:0000256" key="6">
    <source>
        <dbReference type="ARBA" id="ARBA00022786"/>
    </source>
</evidence>
<keyword evidence="3" id="KW-0479">Metal-binding</keyword>
<dbReference type="GO" id="GO:0016740">
    <property type="term" value="F:transferase activity"/>
    <property type="evidence" value="ECO:0007669"/>
    <property type="project" value="UniProtKB-KW"/>
</dbReference>
<name>A0AAD9P4B3_RIDPI</name>
<evidence type="ECO:0000256" key="2">
    <source>
        <dbReference type="ARBA" id="ARBA00022679"/>
    </source>
</evidence>
<evidence type="ECO:0000259" key="8">
    <source>
        <dbReference type="Pfam" id="PF18346"/>
    </source>
</evidence>
<keyword evidence="10" id="KW-1185">Reference proteome</keyword>
<dbReference type="Proteomes" id="UP001209878">
    <property type="component" value="Unassembled WGS sequence"/>
</dbReference>
<proteinExistence type="predicted"/>
<dbReference type="PANTHER" id="PTHR24202:SF4">
    <property type="entry name" value="E3 UBIQUITIN-PROTEIN LIGASE MIB2-RELATED"/>
    <property type="match status" value="1"/>
</dbReference>
<sequence>MILLNCFRFLFHPKLLKVVDTSKMAIEIGDFVWVIKSCSKVKALQDDRHGGWTEEMRKAFVKGDRVRVDADMSKAKKMQKGHGGWNKKMKKYLGKVGIVKRTVSNRVEVKFPDDQQCDIVYIEEDKEKVMELQKGHGDWDPRMTWVADTSLMPVEVGDYVMVTNSIKNLKTLQDETHGGWNEKMLKYLGKTGVVKSEQSDIVDVEFPDGETWCINKAILERCEEADDRDRPFKKFWFNPKVLTVVDTLKTPIRIGDSVQVIDSSAKLKVLQDDSHGGWTDEMQEVLFSVLIL</sequence>
<dbReference type="PANTHER" id="PTHR24202">
    <property type="entry name" value="E3 UBIQUITIN-PROTEIN LIGASE MIB2"/>
    <property type="match status" value="1"/>
</dbReference>
<evidence type="ECO:0000313" key="9">
    <source>
        <dbReference type="EMBL" id="KAK2187885.1"/>
    </source>
</evidence>
<keyword evidence="4" id="KW-0677">Repeat</keyword>
<accession>A0AAD9P4B3</accession>
<organism evidence="9 10">
    <name type="scientific">Ridgeia piscesae</name>
    <name type="common">Tubeworm</name>
    <dbReference type="NCBI Taxonomy" id="27915"/>
    <lineage>
        <taxon>Eukaryota</taxon>
        <taxon>Metazoa</taxon>
        <taxon>Spiralia</taxon>
        <taxon>Lophotrochozoa</taxon>
        <taxon>Annelida</taxon>
        <taxon>Polychaeta</taxon>
        <taxon>Sedentaria</taxon>
        <taxon>Canalipalpata</taxon>
        <taxon>Sabellida</taxon>
        <taxon>Siboglinidae</taxon>
        <taxon>Ridgeia</taxon>
    </lineage>
</organism>
<feature type="domain" description="Mind bomb SH3 repeat" evidence="8">
    <location>
        <begin position="63"/>
        <end position="116"/>
    </location>
</feature>
<evidence type="ECO:0000313" key="10">
    <source>
        <dbReference type="Proteomes" id="UP001209878"/>
    </source>
</evidence>
<dbReference type="Pfam" id="PF18346">
    <property type="entry name" value="SH3_15"/>
    <property type="match status" value="2"/>
</dbReference>